<dbReference type="EMBL" id="LUEZ02000052">
    <property type="protein sequence ID" value="RDB22172.1"/>
    <property type="molecule type" value="Genomic_DNA"/>
</dbReference>
<gene>
    <name evidence="1" type="ORF">Hypma_010588</name>
</gene>
<dbReference type="InParanoid" id="A0A369JLF8"/>
<dbReference type="AlphaFoldDB" id="A0A369JLF8"/>
<proteinExistence type="predicted"/>
<name>A0A369JLF8_HYPMA</name>
<evidence type="ECO:0000313" key="1">
    <source>
        <dbReference type="EMBL" id="RDB22172.1"/>
    </source>
</evidence>
<organism evidence="1 2">
    <name type="scientific">Hypsizygus marmoreus</name>
    <name type="common">White beech mushroom</name>
    <name type="synonym">Agaricus marmoreus</name>
    <dbReference type="NCBI Taxonomy" id="39966"/>
    <lineage>
        <taxon>Eukaryota</taxon>
        <taxon>Fungi</taxon>
        <taxon>Dikarya</taxon>
        <taxon>Basidiomycota</taxon>
        <taxon>Agaricomycotina</taxon>
        <taxon>Agaricomycetes</taxon>
        <taxon>Agaricomycetidae</taxon>
        <taxon>Agaricales</taxon>
        <taxon>Tricholomatineae</taxon>
        <taxon>Lyophyllaceae</taxon>
        <taxon>Hypsizygus</taxon>
    </lineage>
</organism>
<sequence>MAPAEHKPSFNYPSCQHRVQHAFDFAHPPPRKSRARCSGENFTIYFPAADFVGAVPEVLCQTTSVLSFVGWVFTVPDSLEAIPCMGRLLFEVSHRVTDLGDALDHDMFPFIIAASESRDFRQSQRSFPTA</sequence>
<accession>A0A369JLF8</accession>
<comment type="caution">
    <text evidence="1">The sequence shown here is derived from an EMBL/GenBank/DDBJ whole genome shotgun (WGS) entry which is preliminary data.</text>
</comment>
<reference evidence="1" key="1">
    <citation type="submission" date="2018-04" db="EMBL/GenBank/DDBJ databases">
        <title>Whole genome sequencing of Hypsizygus marmoreus.</title>
        <authorList>
            <person name="Choi I.-G."/>
            <person name="Min B."/>
            <person name="Kim J.-G."/>
            <person name="Kim S."/>
            <person name="Oh Y.-L."/>
            <person name="Kong W.-S."/>
            <person name="Park H."/>
            <person name="Jeong J."/>
            <person name="Song E.-S."/>
        </authorList>
    </citation>
    <scope>NUCLEOTIDE SEQUENCE [LARGE SCALE GENOMIC DNA]</scope>
    <source>
        <strain evidence="1">51987-8</strain>
    </source>
</reference>
<protein>
    <submittedName>
        <fullName evidence="1">Uncharacterized protein</fullName>
    </submittedName>
</protein>
<evidence type="ECO:0000313" key="2">
    <source>
        <dbReference type="Proteomes" id="UP000076154"/>
    </source>
</evidence>
<keyword evidence="2" id="KW-1185">Reference proteome</keyword>
<dbReference type="Proteomes" id="UP000076154">
    <property type="component" value="Unassembled WGS sequence"/>
</dbReference>